<dbReference type="Proteomes" id="UP000198878">
    <property type="component" value="Unassembled WGS sequence"/>
</dbReference>
<sequence length="100" mass="11424">MTSIVAHVFTYVFFGGLLAAGMTMTIIRFVRSTKSRERQMARVAGLLDGRRQVYIGKMELSLALEDLARVAYSRGYSVIDHRFGKYYEFVYTPYQPGRVA</sequence>
<dbReference type="AlphaFoldDB" id="A0A1H5QS80"/>
<dbReference type="RefSeq" id="WP_086677297.1">
    <property type="nucleotide sequence ID" value="NZ_FNUJ01000004.1"/>
</dbReference>
<feature type="transmembrane region" description="Helical" evidence="1">
    <location>
        <begin position="6"/>
        <end position="30"/>
    </location>
</feature>
<evidence type="ECO:0000313" key="3">
    <source>
        <dbReference type="Proteomes" id="UP000198878"/>
    </source>
</evidence>
<dbReference type="EMBL" id="FNUJ01000004">
    <property type="protein sequence ID" value="SEF28970.1"/>
    <property type="molecule type" value="Genomic_DNA"/>
</dbReference>
<accession>A0A1H5QS80</accession>
<evidence type="ECO:0000313" key="2">
    <source>
        <dbReference type="EMBL" id="SEF28970.1"/>
    </source>
</evidence>
<proteinExistence type="predicted"/>
<dbReference type="STRING" id="218821.SAMN05421837_104440"/>
<keyword evidence="1" id="KW-0812">Transmembrane</keyword>
<keyword evidence="1" id="KW-1133">Transmembrane helix</keyword>
<name>A0A1H5QS80_9PSEU</name>
<evidence type="ECO:0000256" key="1">
    <source>
        <dbReference type="SAM" id="Phobius"/>
    </source>
</evidence>
<organism evidence="2 3">
    <name type="scientific">Amycolatopsis pretoriensis</name>
    <dbReference type="NCBI Taxonomy" id="218821"/>
    <lineage>
        <taxon>Bacteria</taxon>
        <taxon>Bacillati</taxon>
        <taxon>Actinomycetota</taxon>
        <taxon>Actinomycetes</taxon>
        <taxon>Pseudonocardiales</taxon>
        <taxon>Pseudonocardiaceae</taxon>
        <taxon>Amycolatopsis</taxon>
    </lineage>
</organism>
<protein>
    <submittedName>
        <fullName evidence="2">Uncharacterized protein</fullName>
    </submittedName>
</protein>
<reference evidence="3" key="1">
    <citation type="submission" date="2016-10" db="EMBL/GenBank/DDBJ databases">
        <authorList>
            <person name="Varghese N."/>
            <person name="Submissions S."/>
        </authorList>
    </citation>
    <scope>NUCLEOTIDE SEQUENCE [LARGE SCALE GENOMIC DNA]</scope>
    <source>
        <strain evidence="3">DSM 44654</strain>
    </source>
</reference>
<keyword evidence="1" id="KW-0472">Membrane</keyword>
<gene>
    <name evidence="2" type="ORF">SAMN05421837_104440</name>
</gene>
<keyword evidence="3" id="KW-1185">Reference proteome</keyword>